<keyword evidence="10" id="KW-1185">Reference proteome</keyword>
<evidence type="ECO:0000256" key="6">
    <source>
        <dbReference type="ARBA" id="ARBA00023136"/>
    </source>
</evidence>
<keyword evidence="3 7" id="KW-1003">Cell membrane</keyword>
<gene>
    <name evidence="9" type="ORF">F3J37_15500</name>
</gene>
<reference evidence="9 10" key="1">
    <citation type="journal article" date="2019" name="bioRxiv">
        <title>Bacteria contribute to plant secondary compound degradation in a generalist herbivore system.</title>
        <authorList>
            <person name="Francoeur C.B."/>
            <person name="Khadempour L."/>
            <person name="Moreira-Soto R.D."/>
            <person name="Gotting K."/>
            <person name="Book A.J."/>
            <person name="Pinto-Tomas A.A."/>
            <person name="Keefover-Ring K."/>
            <person name="Currie C.R."/>
        </authorList>
    </citation>
    <scope>NUCLEOTIDE SEQUENCE [LARGE SCALE GENOMIC DNA]</scope>
    <source>
        <strain evidence="9">Al-1710</strain>
    </source>
</reference>
<protein>
    <submittedName>
        <fullName evidence="9">Alkaline phosphatase</fullName>
    </submittedName>
</protein>
<evidence type="ECO:0000313" key="10">
    <source>
        <dbReference type="Proteomes" id="UP001515780"/>
    </source>
</evidence>
<name>A0ABX0RU47_9GAMM</name>
<feature type="transmembrane region" description="Helical" evidence="7">
    <location>
        <begin position="116"/>
        <end position="137"/>
    </location>
</feature>
<feature type="transmembrane region" description="Helical" evidence="7">
    <location>
        <begin position="23"/>
        <end position="45"/>
    </location>
</feature>
<evidence type="ECO:0000256" key="5">
    <source>
        <dbReference type="ARBA" id="ARBA00022989"/>
    </source>
</evidence>
<evidence type="ECO:0000256" key="1">
    <source>
        <dbReference type="ARBA" id="ARBA00004651"/>
    </source>
</evidence>
<dbReference type="PANTHER" id="PTHR30353:SF0">
    <property type="entry name" value="TRANSMEMBRANE PROTEIN"/>
    <property type="match status" value="1"/>
</dbReference>
<keyword evidence="6 7" id="KW-0472">Membrane</keyword>
<dbReference type="Proteomes" id="UP001515780">
    <property type="component" value="Unassembled WGS sequence"/>
</dbReference>
<feature type="transmembrane region" description="Helical" evidence="7">
    <location>
        <begin position="149"/>
        <end position="170"/>
    </location>
</feature>
<dbReference type="InterPro" id="IPR032818">
    <property type="entry name" value="DedA-like"/>
</dbReference>
<evidence type="ECO:0000313" key="9">
    <source>
        <dbReference type="EMBL" id="NIG20081.1"/>
    </source>
</evidence>
<dbReference type="PANTHER" id="PTHR30353">
    <property type="entry name" value="INNER MEMBRANE PROTEIN DEDA-RELATED"/>
    <property type="match status" value="1"/>
</dbReference>
<sequence length="208" mass="22794">MLQHLMDYLSGSHLIALVNADPLWVVAIVAVMILCETGLVILPFLPGDSLLFTTGAFLPATSLSPVTVIALLTVAAFIGDTLNYHIGKGAVGRFILRRQWLKVQHREKTEAFFRKYGAATVFIGRFVPIVRTLAPFIAGLSSMPRSTFLLWNFAGGLAWCGGFIALGYFLGDMPWVRDHREWLALGIIGVSLLPVLTAVIRPAQQEES</sequence>
<organism evidence="9 10">
    <name type="scientific">Candidatus Pantoea communis</name>
    <dbReference type="NCBI Taxonomy" id="2608354"/>
    <lineage>
        <taxon>Bacteria</taxon>
        <taxon>Pseudomonadati</taxon>
        <taxon>Pseudomonadota</taxon>
        <taxon>Gammaproteobacteria</taxon>
        <taxon>Enterobacterales</taxon>
        <taxon>Erwiniaceae</taxon>
        <taxon>Pantoea</taxon>
    </lineage>
</organism>
<keyword evidence="4 7" id="KW-0812">Transmembrane</keyword>
<evidence type="ECO:0000256" key="2">
    <source>
        <dbReference type="ARBA" id="ARBA00010792"/>
    </source>
</evidence>
<feature type="domain" description="VTT" evidence="8">
    <location>
        <begin position="45"/>
        <end position="168"/>
    </location>
</feature>
<evidence type="ECO:0000256" key="3">
    <source>
        <dbReference type="ARBA" id="ARBA00022475"/>
    </source>
</evidence>
<evidence type="ECO:0000256" key="4">
    <source>
        <dbReference type="ARBA" id="ARBA00022692"/>
    </source>
</evidence>
<feature type="transmembrane region" description="Helical" evidence="7">
    <location>
        <begin position="182"/>
        <end position="200"/>
    </location>
</feature>
<proteinExistence type="inferred from homology"/>
<dbReference type="RefSeq" id="WP_166934239.1">
    <property type="nucleotide sequence ID" value="NZ_VWXC01000011.1"/>
</dbReference>
<evidence type="ECO:0000259" key="8">
    <source>
        <dbReference type="Pfam" id="PF09335"/>
    </source>
</evidence>
<dbReference type="EMBL" id="VWXC01000011">
    <property type="protein sequence ID" value="NIG20081.1"/>
    <property type="molecule type" value="Genomic_DNA"/>
</dbReference>
<evidence type="ECO:0000256" key="7">
    <source>
        <dbReference type="RuleBase" id="RU367016"/>
    </source>
</evidence>
<dbReference type="Pfam" id="PF09335">
    <property type="entry name" value="VTT_dom"/>
    <property type="match status" value="1"/>
</dbReference>
<feature type="transmembrane region" description="Helical" evidence="7">
    <location>
        <begin position="57"/>
        <end position="78"/>
    </location>
</feature>
<comment type="similarity">
    <text evidence="2 7">Belongs to the DedA family.</text>
</comment>
<comment type="caution">
    <text evidence="9">The sequence shown here is derived from an EMBL/GenBank/DDBJ whole genome shotgun (WGS) entry which is preliminary data.</text>
</comment>
<comment type="subcellular location">
    <subcellularLocation>
        <location evidence="1 7">Cell membrane</location>
        <topology evidence="1 7">Multi-pass membrane protein</topology>
    </subcellularLocation>
</comment>
<dbReference type="InterPro" id="IPR032816">
    <property type="entry name" value="VTT_dom"/>
</dbReference>
<keyword evidence="5 7" id="KW-1133">Transmembrane helix</keyword>
<accession>A0ABX0RU47</accession>